<name>A0ABD2H1J3_PAGBO</name>
<protein>
    <recommendedName>
        <fullName evidence="9">Fibronectin type-III domain-containing protein</fullName>
    </recommendedName>
</protein>
<dbReference type="GO" id="GO:0016020">
    <property type="term" value="C:membrane"/>
    <property type="evidence" value="ECO:0007669"/>
    <property type="project" value="UniProtKB-SubCell"/>
</dbReference>
<evidence type="ECO:0000256" key="6">
    <source>
        <dbReference type="ARBA" id="ARBA00023170"/>
    </source>
</evidence>
<dbReference type="InterPro" id="IPR003961">
    <property type="entry name" value="FN3_dom"/>
</dbReference>
<evidence type="ECO:0000256" key="1">
    <source>
        <dbReference type="ARBA" id="ARBA00004479"/>
    </source>
</evidence>
<organism evidence="10 11">
    <name type="scientific">Pagothenia borchgrevinki</name>
    <name type="common">Bald rockcod</name>
    <name type="synonym">Trematomus borchgrevinki</name>
    <dbReference type="NCBI Taxonomy" id="8213"/>
    <lineage>
        <taxon>Eukaryota</taxon>
        <taxon>Metazoa</taxon>
        <taxon>Chordata</taxon>
        <taxon>Craniata</taxon>
        <taxon>Vertebrata</taxon>
        <taxon>Euteleostomi</taxon>
        <taxon>Actinopterygii</taxon>
        <taxon>Neopterygii</taxon>
        <taxon>Teleostei</taxon>
        <taxon>Neoteleostei</taxon>
        <taxon>Acanthomorphata</taxon>
        <taxon>Eupercaria</taxon>
        <taxon>Perciformes</taxon>
        <taxon>Notothenioidei</taxon>
        <taxon>Nototheniidae</taxon>
        <taxon>Pagothenia</taxon>
    </lineage>
</organism>
<keyword evidence="3 8" id="KW-0732">Signal</keyword>
<reference evidence="10 11" key="1">
    <citation type="journal article" date="2022" name="G3 (Bethesda)">
        <title>Evaluating Illumina-, Nanopore-, and PacBio-based genome assembly strategies with the bald notothen, Trematomus borchgrevinki.</title>
        <authorList>
            <person name="Rayamajhi N."/>
            <person name="Cheng C.C."/>
            <person name="Catchen J.M."/>
        </authorList>
    </citation>
    <scope>NUCLEOTIDE SEQUENCE [LARGE SCALE GENOMIC DNA]</scope>
    <source>
        <strain evidence="10">AGRC-2024</strain>
    </source>
</reference>
<dbReference type="Proteomes" id="UP001619887">
    <property type="component" value="Unassembled WGS sequence"/>
</dbReference>
<dbReference type="InterPro" id="IPR013783">
    <property type="entry name" value="Ig-like_fold"/>
</dbReference>
<evidence type="ECO:0000256" key="4">
    <source>
        <dbReference type="ARBA" id="ARBA00022989"/>
    </source>
</evidence>
<dbReference type="SUPFAM" id="SSF49265">
    <property type="entry name" value="Fibronectin type III"/>
    <property type="match status" value="1"/>
</dbReference>
<dbReference type="AlphaFoldDB" id="A0ABD2H1J3"/>
<dbReference type="PROSITE" id="PS50853">
    <property type="entry name" value="FN3"/>
    <property type="match status" value="1"/>
</dbReference>
<keyword evidence="11" id="KW-1185">Reference proteome</keyword>
<dbReference type="PANTHER" id="PTHR23037:SF7">
    <property type="entry name" value="INTERLEUKIN-21 RECEPTOR"/>
    <property type="match status" value="1"/>
</dbReference>
<reference evidence="10 11" key="2">
    <citation type="journal article" date="2024" name="G3 (Bethesda)">
        <title>The genome of the cryopelagic Antarctic bald notothen, Trematomus borchgrevinki.</title>
        <authorList>
            <person name="Rayamajhi N."/>
            <person name="Rivera-Colon A.G."/>
            <person name="Minhas B.F."/>
            <person name="Cheng C.C."/>
            <person name="Catchen J.M."/>
        </authorList>
    </citation>
    <scope>NUCLEOTIDE SEQUENCE [LARGE SCALE GENOMIC DNA]</scope>
    <source>
        <strain evidence="10">AGRC-2024</strain>
    </source>
</reference>
<dbReference type="EMBL" id="JBIYXZ010002073">
    <property type="protein sequence ID" value="KAL3059957.1"/>
    <property type="molecule type" value="Genomic_DNA"/>
</dbReference>
<dbReference type="Gene3D" id="2.60.40.10">
    <property type="entry name" value="Immunoglobulins"/>
    <property type="match status" value="1"/>
</dbReference>
<keyword evidence="7" id="KW-0325">Glycoprotein</keyword>
<evidence type="ECO:0000256" key="7">
    <source>
        <dbReference type="ARBA" id="ARBA00023180"/>
    </source>
</evidence>
<evidence type="ECO:0000256" key="5">
    <source>
        <dbReference type="ARBA" id="ARBA00023136"/>
    </source>
</evidence>
<evidence type="ECO:0000259" key="9">
    <source>
        <dbReference type="PROSITE" id="PS50853"/>
    </source>
</evidence>
<keyword evidence="5" id="KW-0472">Membrane</keyword>
<keyword evidence="6" id="KW-0675">Receptor</keyword>
<sequence length="541" mass="60767">MALKHLFLLLLWNLTLIPHVVTSLCNASCTTDFKASLNCSCLGSVPPFAVLLNVTCRYSTSYGDDVFHGSCEVKPPQSWCVMLSEDIYDVAYVETACTTTVSQQGDDRLLVNASEPWGLADVVKAPPPVDVQVTNTDGFYNITWHLVNKKDCLTYSVRIRESKNLSKDPVYSLSVGPQRFFLLDSEQLQSHVRYTVDIQAKMCPDNYYLGPWSEWSSSAEWRTTGTSEIKGMNEQWWYISLPVILVLLVLLGYSKKSWCQKKLQQIVFIPKADEFFKPLDLSYGGNFKEWVKPVFSECDYVRINSHAQMIGEKQPKVLQWNNEKQSNREGNGMNGGVDLFHMLQPNSDSLLFFQDGGSSQGAGHSTGHVSIHTVTLSGEEEFEEEGVSQSSVNTFRSYQDGEHIGSFEGDNREHARYDLEEPHRQSGLLPQDGISNDLFEENRNFQPPAQMIEPERVSLVSFASNEQSEDGYPRMDLDTIDSGFGECSSPGASDSNMAGQMDSELFHDHNSSNSNYVKQWMICGSIQEGSSNSENELHETQ</sequence>
<feature type="domain" description="Fibronectin type-III" evidence="9">
    <location>
        <begin position="127"/>
        <end position="226"/>
    </location>
</feature>
<dbReference type="InterPro" id="IPR036116">
    <property type="entry name" value="FN3_sf"/>
</dbReference>
<accession>A0ABD2H1J3</accession>
<evidence type="ECO:0000256" key="8">
    <source>
        <dbReference type="SAM" id="SignalP"/>
    </source>
</evidence>
<evidence type="ECO:0000313" key="10">
    <source>
        <dbReference type="EMBL" id="KAL3059957.1"/>
    </source>
</evidence>
<evidence type="ECO:0000313" key="11">
    <source>
        <dbReference type="Proteomes" id="UP001619887"/>
    </source>
</evidence>
<dbReference type="PANTHER" id="PTHR23037">
    <property type="entry name" value="CYTOKINE RECEPTOR"/>
    <property type="match status" value="1"/>
</dbReference>
<keyword evidence="4" id="KW-1133">Transmembrane helix</keyword>
<feature type="signal peptide" evidence="8">
    <location>
        <begin position="1"/>
        <end position="22"/>
    </location>
</feature>
<comment type="caution">
    <text evidence="10">The sequence shown here is derived from an EMBL/GenBank/DDBJ whole genome shotgun (WGS) entry which is preliminary data.</text>
</comment>
<proteinExistence type="predicted"/>
<evidence type="ECO:0000256" key="3">
    <source>
        <dbReference type="ARBA" id="ARBA00022729"/>
    </source>
</evidence>
<comment type="subcellular location">
    <subcellularLocation>
        <location evidence="1">Membrane</location>
        <topology evidence="1">Single-pass type I membrane protein</topology>
    </subcellularLocation>
</comment>
<evidence type="ECO:0000256" key="2">
    <source>
        <dbReference type="ARBA" id="ARBA00022692"/>
    </source>
</evidence>
<keyword evidence="2" id="KW-0812">Transmembrane</keyword>
<feature type="chain" id="PRO_5044831987" description="Fibronectin type-III domain-containing protein" evidence="8">
    <location>
        <begin position="23"/>
        <end position="541"/>
    </location>
</feature>
<gene>
    <name evidence="10" type="ORF">OYC64_014538</name>
</gene>